<gene>
    <name evidence="2" type="ORF">B296_00033037</name>
</gene>
<sequence>MAGRYDSDPFQEEDVNPFAVSSTICPTSSLLGTFLVIDAVVGDLDRHLAHSVRSDVSLGSQLVRLFPVALSAPRNWIIVSRFLILTATFGVPVRARPPASQSLRHRVELVRMSGDSGLGLGGLMLEWGSPGEEGVVPLGQRASKRRRLGARRSPGIRRFGQAPRLNQATSCVGRWRRKLWSSPSIVEGATHGSSDGGGYYARKLDLRTRPSAIEEASVLYVGGRGSDKGTSRMAVLGFMAQGHDSGVRGKAAGPNYGGGSLGSADLKKKERELQTREAELNKREKELKRKEEAAAQGVKIWLLAIIYFISGVP</sequence>
<comment type="caution">
    <text evidence="2">The sequence shown here is derived from an EMBL/GenBank/DDBJ whole genome shotgun (WGS) entry which is preliminary data.</text>
</comment>
<organism evidence="2 3">
    <name type="scientific">Ensete ventricosum</name>
    <name type="common">Abyssinian banana</name>
    <name type="synonym">Musa ensete</name>
    <dbReference type="NCBI Taxonomy" id="4639"/>
    <lineage>
        <taxon>Eukaryota</taxon>
        <taxon>Viridiplantae</taxon>
        <taxon>Streptophyta</taxon>
        <taxon>Embryophyta</taxon>
        <taxon>Tracheophyta</taxon>
        <taxon>Spermatophyta</taxon>
        <taxon>Magnoliopsida</taxon>
        <taxon>Liliopsida</taxon>
        <taxon>Zingiberales</taxon>
        <taxon>Musaceae</taxon>
        <taxon>Ensete</taxon>
    </lineage>
</organism>
<dbReference type="EMBL" id="AMZH03007675">
    <property type="protein sequence ID" value="RRT60698.1"/>
    <property type="molecule type" value="Genomic_DNA"/>
</dbReference>
<feature type="region of interest" description="Disordered" evidence="1">
    <location>
        <begin position="248"/>
        <end position="270"/>
    </location>
</feature>
<evidence type="ECO:0000313" key="2">
    <source>
        <dbReference type="EMBL" id="RRT60698.1"/>
    </source>
</evidence>
<protein>
    <submittedName>
        <fullName evidence="2">Uncharacterized protein</fullName>
    </submittedName>
</protein>
<feature type="non-terminal residue" evidence="2">
    <location>
        <position position="313"/>
    </location>
</feature>
<evidence type="ECO:0000313" key="3">
    <source>
        <dbReference type="Proteomes" id="UP000287651"/>
    </source>
</evidence>
<dbReference type="Proteomes" id="UP000287651">
    <property type="component" value="Unassembled WGS sequence"/>
</dbReference>
<dbReference type="AlphaFoldDB" id="A0A426Z9N7"/>
<name>A0A426Z9N7_ENSVE</name>
<proteinExistence type="predicted"/>
<reference evidence="2 3" key="1">
    <citation type="journal article" date="2014" name="Agronomy (Basel)">
        <title>A Draft Genome Sequence for Ensete ventricosum, the Drought-Tolerant Tree Against Hunger.</title>
        <authorList>
            <person name="Harrison J."/>
            <person name="Moore K.A."/>
            <person name="Paszkiewicz K."/>
            <person name="Jones T."/>
            <person name="Grant M."/>
            <person name="Ambacheew D."/>
            <person name="Muzemil S."/>
            <person name="Studholme D.J."/>
        </authorList>
    </citation>
    <scope>NUCLEOTIDE SEQUENCE [LARGE SCALE GENOMIC DNA]</scope>
</reference>
<accession>A0A426Z9N7</accession>
<evidence type="ECO:0000256" key="1">
    <source>
        <dbReference type="SAM" id="MobiDB-lite"/>
    </source>
</evidence>